<name>A0AAD7MW51_9AGAR</name>
<comment type="caution">
    <text evidence="1">The sequence shown here is derived from an EMBL/GenBank/DDBJ whole genome shotgun (WGS) entry which is preliminary data.</text>
</comment>
<evidence type="ECO:0000313" key="2">
    <source>
        <dbReference type="Proteomes" id="UP001215280"/>
    </source>
</evidence>
<evidence type="ECO:0000313" key="1">
    <source>
        <dbReference type="EMBL" id="KAJ7735258.1"/>
    </source>
</evidence>
<reference evidence="1" key="1">
    <citation type="submission" date="2023-03" db="EMBL/GenBank/DDBJ databases">
        <title>Massive genome expansion in bonnet fungi (Mycena s.s.) driven by repeated elements and novel gene families across ecological guilds.</title>
        <authorList>
            <consortium name="Lawrence Berkeley National Laboratory"/>
            <person name="Harder C.B."/>
            <person name="Miyauchi S."/>
            <person name="Viragh M."/>
            <person name="Kuo A."/>
            <person name="Thoen E."/>
            <person name="Andreopoulos B."/>
            <person name="Lu D."/>
            <person name="Skrede I."/>
            <person name="Drula E."/>
            <person name="Henrissat B."/>
            <person name="Morin E."/>
            <person name="Kohler A."/>
            <person name="Barry K."/>
            <person name="LaButti K."/>
            <person name="Morin E."/>
            <person name="Salamov A."/>
            <person name="Lipzen A."/>
            <person name="Mereny Z."/>
            <person name="Hegedus B."/>
            <person name="Baldrian P."/>
            <person name="Stursova M."/>
            <person name="Weitz H."/>
            <person name="Taylor A."/>
            <person name="Grigoriev I.V."/>
            <person name="Nagy L.G."/>
            <person name="Martin F."/>
            <person name="Kauserud H."/>
        </authorList>
    </citation>
    <scope>NUCLEOTIDE SEQUENCE</scope>
    <source>
        <strain evidence="1">CBHHK188m</strain>
    </source>
</reference>
<proteinExistence type="predicted"/>
<sequence>MATDQPHSFYAIVHPYSAEYLPTHSLTYYQASWPVSTTSSQDSSDGDLLTEQMMDDRTTADTPFPYHPALAVASAQGIGAQAITISSATSVPRLSGTVSEAIIARHMPTLSTMSLPPQGSPVPRPFAHLREHRVQFQEDPTPRYVYLDVERPVFTNQQEASAWLTNAIDEFLQAYAQWTPKYGEAIMYIGLTKSTRVRRALTQPDEVLKPGHIVHCYGELHGKWRVTDRYFLRKQRIYVAWEDDERRQVTHVEARRSQVKMPLKWAERASVAMWELFELRRF</sequence>
<dbReference type="Proteomes" id="UP001215280">
    <property type="component" value="Unassembled WGS sequence"/>
</dbReference>
<protein>
    <submittedName>
        <fullName evidence="1">Uncharacterized protein</fullName>
    </submittedName>
</protein>
<dbReference type="AlphaFoldDB" id="A0AAD7MW51"/>
<accession>A0AAD7MW51</accession>
<gene>
    <name evidence="1" type="ORF">DFH07DRAFT_780054</name>
</gene>
<organism evidence="1 2">
    <name type="scientific">Mycena maculata</name>
    <dbReference type="NCBI Taxonomy" id="230809"/>
    <lineage>
        <taxon>Eukaryota</taxon>
        <taxon>Fungi</taxon>
        <taxon>Dikarya</taxon>
        <taxon>Basidiomycota</taxon>
        <taxon>Agaricomycotina</taxon>
        <taxon>Agaricomycetes</taxon>
        <taxon>Agaricomycetidae</taxon>
        <taxon>Agaricales</taxon>
        <taxon>Marasmiineae</taxon>
        <taxon>Mycenaceae</taxon>
        <taxon>Mycena</taxon>
    </lineage>
</organism>
<dbReference type="EMBL" id="JARJLG010000156">
    <property type="protein sequence ID" value="KAJ7735258.1"/>
    <property type="molecule type" value="Genomic_DNA"/>
</dbReference>
<keyword evidence="2" id="KW-1185">Reference proteome</keyword>